<gene>
    <name evidence="2" type="ORF">B0D71_18820</name>
</gene>
<evidence type="ECO:0000313" key="3">
    <source>
        <dbReference type="Proteomes" id="UP000237440"/>
    </source>
</evidence>
<comment type="caution">
    <text evidence="2">The sequence shown here is derived from an EMBL/GenBank/DDBJ whole genome shotgun (WGS) entry which is preliminary data.</text>
</comment>
<reference evidence="3" key="1">
    <citation type="submission" date="2017-02" db="EMBL/GenBank/DDBJ databases">
        <authorList>
            <person name="Furmanczyk E.M."/>
        </authorList>
    </citation>
    <scope>NUCLEOTIDE SEQUENCE [LARGE SCALE GENOMIC DNA]</scope>
    <source>
        <strain evidence="3">AP3_22</strain>
    </source>
</reference>
<feature type="transmembrane region" description="Helical" evidence="1">
    <location>
        <begin position="220"/>
        <end position="244"/>
    </location>
</feature>
<dbReference type="AlphaFoldDB" id="A0A2S3VL41"/>
<keyword evidence="3" id="KW-1185">Reference proteome</keyword>
<feature type="transmembrane region" description="Helical" evidence="1">
    <location>
        <begin position="189"/>
        <end position="213"/>
    </location>
</feature>
<name>A0A2S3VL41_9PSED</name>
<evidence type="ECO:0000256" key="1">
    <source>
        <dbReference type="SAM" id="Phobius"/>
    </source>
</evidence>
<organism evidence="2 3">
    <name type="scientific">Pseudomonas laurylsulfativorans</name>
    <dbReference type="NCBI Taxonomy" id="1943631"/>
    <lineage>
        <taxon>Bacteria</taxon>
        <taxon>Pseudomonadati</taxon>
        <taxon>Pseudomonadota</taxon>
        <taxon>Gammaproteobacteria</taxon>
        <taxon>Pseudomonadales</taxon>
        <taxon>Pseudomonadaceae</taxon>
        <taxon>Pseudomonas</taxon>
    </lineage>
</organism>
<dbReference type="EMBL" id="MUJK01000006">
    <property type="protein sequence ID" value="POF40533.1"/>
    <property type="molecule type" value="Genomic_DNA"/>
</dbReference>
<accession>A0A2S3VL41</accession>
<sequence>MDSFYRYYLAGKIHAIDDDTLEKAIESFEGAALKFSADFISDARQRDNYNRNVSRVKDEVLTQVKSGKVSVKEAAEFCYEMRNKIMIEVRAKTSTHGLSIAERKKMISKALEDLLDSKAIDKFGKRFVDLEVRQKTSIHYEIIESSARPNAQYNTRNRVLRVAGKVLIVVTITYAAYEIANAENKSKEVIKQGAVIGGGVVGTILAGSAVIAVCGPGAPVCTIALLLAGGTSFSWLASSAVIFFDEELDEFTKWQVN</sequence>
<feature type="transmembrane region" description="Helical" evidence="1">
    <location>
        <begin position="159"/>
        <end position="177"/>
    </location>
</feature>
<keyword evidence="1" id="KW-0812">Transmembrane</keyword>
<dbReference type="RefSeq" id="WP_103396163.1">
    <property type="nucleotide sequence ID" value="NZ_MUJK01000006.1"/>
</dbReference>
<keyword evidence="1" id="KW-0472">Membrane</keyword>
<dbReference type="Proteomes" id="UP000237440">
    <property type="component" value="Unassembled WGS sequence"/>
</dbReference>
<dbReference type="OrthoDB" id="6713493at2"/>
<protein>
    <submittedName>
        <fullName evidence="2">Uncharacterized protein</fullName>
    </submittedName>
</protein>
<keyword evidence="1" id="KW-1133">Transmembrane helix</keyword>
<evidence type="ECO:0000313" key="2">
    <source>
        <dbReference type="EMBL" id="POF40533.1"/>
    </source>
</evidence>
<proteinExistence type="predicted"/>